<reference evidence="2" key="1">
    <citation type="submission" date="2018-05" db="EMBL/GenBank/DDBJ databases">
        <authorList>
            <person name="Lanie J.A."/>
            <person name="Ng W.-L."/>
            <person name="Kazmierczak K.M."/>
            <person name="Andrzejewski T.M."/>
            <person name="Davidsen T.M."/>
            <person name="Wayne K.J."/>
            <person name="Tettelin H."/>
            <person name="Glass J.I."/>
            <person name="Rusch D."/>
            <person name="Podicherti R."/>
            <person name="Tsui H.-C.T."/>
            <person name="Winkler M.E."/>
        </authorList>
    </citation>
    <scope>NUCLEOTIDE SEQUENCE</scope>
</reference>
<name>A0A382JW97_9ZZZZ</name>
<accession>A0A382JW97</accession>
<evidence type="ECO:0000313" key="2">
    <source>
        <dbReference type="EMBL" id="SVC15227.1"/>
    </source>
</evidence>
<dbReference type="EMBL" id="UINC01076243">
    <property type="protein sequence ID" value="SVC15227.1"/>
    <property type="molecule type" value="Genomic_DNA"/>
</dbReference>
<proteinExistence type="predicted"/>
<gene>
    <name evidence="2" type="ORF">METZ01_LOCUS268081</name>
</gene>
<feature type="transmembrane region" description="Helical" evidence="1">
    <location>
        <begin position="52"/>
        <end position="74"/>
    </location>
</feature>
<sequence>MNFNIAKIISDQKDDITKNGVQGYLTEKGAYIFAILIGVGFFWWLYGLVGMYALIALFSVAIIITIIKIGIVFFL</sequence>
<organism evidence="2">
    <name type="scientific">marine metagenome</name>
    <dbReference type="NCBI Taxonomy" id="408172"/>
    <lineage>
        <taxon>unclassified sequences</taxon>
        <taxon>metagenomes</taxon>
        <taxon>ecological metagenomes</taxon>
    </lineage>
</organism>
<keyword evidence="1" id="KW-0812">Transmembrane</keyword>
<protein>
    <submittedName>
        <fullName evidence="2">Uncharacterized protein</fullName>
    </submittedName>
</protein>
<feature type="transmembrane region" description="Helical" evidence="1">
    <location>
        <begin position="29"/>
        <end position="46"/>
    </location>
</feature>
<evidence type="ECO:0000256" key="1">
    <source>
        <dbReference type="SAM" id="Phobius"/>
    </source>
</evidence>
<dbReference type="AlphaFoldDB" id="A0A382JW97"/>
<keyword evidence="1" id="KW-0472">Membrane</keyword>
<keyword evidence="1" id="KW-1133">Transmembrane helix</keyword>